<dbReference type="GO" id="GO:0016887">
    <property type="term" value="F:ATP hydrolysis activity"/>
    <property type="evidence" value="ECO:0007669"/>
    <property type="project" value="InterPro"/>
</dbReference>
<evidence type="ECO:0000313" key="6">
    <source>
        <dbReference type="EMBL" id="RZU61172.1"/>
    </source>
</evidence>
<evidence type="ECO:0000313" key="7">
    <source>
        <dbReference type="Proteomes" id="UP000292685"/>
    </source>
</evidence>
<dbReference type="SMART" id="SM00382">
    <property type="entry name" value="AAA"/>
    <property type="match status" value="2"/>
</dbReference>
<dbReference type="Gene3D" id="3.40.50.300">
    <property type="entry name" value="P-loop containing nucleotide triphosphate hydrolases"/>
    <property type="match status" value="2"/>
</dbReference>
<dbReference type="PANTHER" id="PTHR43553:SF1">
    <property type="entry name" value="ABC TRANSPORTER I FAMILY MEMBER 11, CHLOROPLASTIC"/>
    <property type="match status" value="1"/>
</dbReference>
<dbReference type="EMBL" id="SHLA01000001">
    <property type="protein sequence ID" value="RZU61172.1"/>
    <property type="molecule type" value="Genomic_DNA"/>
</dbReference>
<feature type="domain" description="ABC transporter" evidence="5">
    <location>
        <begin position="7"/>
        <end position="262"/>
    </location>
</feature>
<comment type="caution">
    <text evidence="6">The sequence shown here is derived from an EMBL/GenBank/DDBJ whole genome shotgun (WGS) entry which is preliminary data.</text>
</comment>
<evidence type="ECO:0000256" key="3">
    <source>
        <dbReference type="ARBA" id="ARBA00022741"/>
    </source>
</evidence>
<dbReference type="GO" id="GO:0005524">
    <property type="term" value="F:ATP binding"/>
    <property type="evidence" value="ECO:0007669"/>
    <property type="project" value="UniProtKB-KW"/>
</dbReference>
<dbReference type="InterPro" id="IPR050095">
    <property type="entry name" value="ECF_ABC_transporter_ATP-bd"/>
</dbReference>
<keyword evidence="2" id="KW-0813">Transport</keyword>
<dbReference type="PROSITE" id="PS50893">
    <property type="entry name" value="ABC_TRANSPORTER_2"/>
    <property type="match status" value="2"/>
</dbReference>
<evidence type="ECO:0000256" key="1">
    <source>
        <dbReference type="ARBA" id="ARBA00005417"/>
    </source>
</evidence>
<dbReference type="AlphaFoldDB" id="A0A4Q8AAM6"/>
<evidence type="ECO:0000256" key="4">
    <source>
        <dbReference type="ARBA" id="ARBA00022840"/>
    </source>
</evidence>
<dbReference type="Pfam" id="PF00005">
    <property type="entry name" value="ABC_tran"/>
    <property type="match status" value="2"/>
</dbReference>
<sequence>MSVILGAEIEAFRYAEAAEDALAGVGIEVAAGALVGIVGAAGSGKSTLGAVAAGLLPRAALGSEAAGNDGDRLTARLDVTGQRLDFGPGRAPRIDVAAWARRVGLLPQDARHYLSGVRATVREELAFGLENADVPRTRMSAAVDSVADGLGIAGLLASSPERISGGQERLVAIAALAVAAPAVLVLDEPLAGLDAHVRAEVLGLIARLRARGTAVVALAAEYDELIREADVVHVLSDGRIVAAGTPGEVRAAAGEHGVLIDVDDPEARPRATGAEVLLEFEGVRLRHRSAALPAVEGLDLRVAAGRCTALLGPNGAGKTTVLKAAAGLLAPEAGRVRVEEPGLLLQNPADQLFERTVEREVGFGLAGGRRNPAVADTLARLGLEGAAGAHPYELPASQRRLVALASVLARRPRVLLLDEPTVALDAAGRRFLMSVIRDALDRGAGVLVSTHDESFAAAVAQESIRLTGRDGPEPGGS</sequence>
<feature type="domain" description="ABC transporter" evidence="5">
    <location>
        <begin position="278"/>
        <end position="477"/>
    </location>
</feature>
<evidence type="ECO:0000256" key="2">
    <source>
        <dbReference type="ARBA" id="ARBA00022448"/>
    </source>
</evidence>
<dbReference type="InterPro" id="IPR015856">
    <property type="entry name" value="ABC_transpr_CbiO/EcfA_su"/>
</dbReference>
<comment type="similarity">
    <text evidence="1">Belongs to the ABC transporter superfamily.</text>
</comment>
<dbReference type="GO" id="GO:0042626">
    <property type="term" value="F:ATPase-coupled transmembrane transporter activity"/>
    <property type="evidence" value="ECO:0007669"/>
    <property type="project" value="TreeGrafter"/>
</dbReference>
<dbReference type="OrthoDB" id="501320at2"/>
<gene>
    <name evidence="6" type="ORF">EV380_0729</name>
</gene>
<organism evidence="6 7">
    <name type="scientific">Zhihengliuella halotolerans</name>
    <dbReference type="NCBI Taxonomy" id="370736"/>
    <lineage>
        <taxon>Bacteria</taxon>
        <taxon>Bacillati</taxon>
        <taxon>Actinomycetota</taxon>
        <taxon>Actinomycetes</taxon>
        <taxon>Micrococcales</taxon>
        <taxon>Micrococcaceae</taxon>
        <taxon>Zhihengliuella</taxon>
    </lineage>
</organism>
<protein>
    <submittedName>
        <fullName evidence="6">Energy-coupling factor transport system ATP-binding protein</fullName>
    </submittedName>
</protein>
<dbReference type="InterPro" id="IPR003593">
    <property type="entry name" value="AAA+_ATPase"/>
</dbReference>
<dbReference type="InterPro" id="IPR003439">
    <property type="entry name" value="ABC_transporter-like_ATP-bd"/>
</dbReference>
<name>A0A4Q8AAM6_9MICC</name>
<dbReference type="InterPro" id="IPR027417">
    <property type="entry name" value="P-loop_NTPase"/>
</dbReference>
<keyword evidence="3" id="KW-0547">Nucleotide-binding</keyword>
<dbReference type="GO" id="GO:0016020">
    <property type="term" value="C:membrane"/>
    <property type="evidence" value="ECO:0007669"/>
    <property type="project" value="InterPro"/>
</dbReference>
<keyword evidence="7" id="KW-1185">Reference proteome</keyword>
<dbReference type="PANTHER" id="PTHR43553">
    <property type="entry name" value="HEAVY METAL TRANSPORTER"/>
    <property type="match status" value="1"/>
</dbReference>
<proteinExistence type="inferred from homology"/>
<dbReference type="Proteomes" id="UP000292685">
    <property type="component" value="Unassembled WGS sequence"/>
</dbReference>
<dbReference type="CDD" id="cd03225">
    <property type="entry name" value="ABC_cobalt_CbiO_domain1"/>
    <property type="match status" value="1"/>
</dbReference>
<keyword evidence="4 6" id="KW-0067">ATP-binding</keyword>
<accession>A0A4Q8AAM6</accession>
<dbReference type="SUPFAM" id="SSF52540">
    <property type="entry name" value="P-loop containing nucleoside triphosphate hydrolases"/>
    <property type="match status" value="2"/>
</dbReference>
<dbReference type="RefSeq" id="WP_130449415.1">
    <property type="nucleotide sequence ID" value="NZ_SHLA01000001.1"/>
</dbReference>
<reference evidence="6 7" key="1">
    <citation type="submission" date="2019-02" db="EMBL/GenBank/DDBJ databases">
        <title>Sequencing the genomes of 1000 actinobacteria strains.</title>
        <authorList>
            <person name="Klenk H.-P."/>
        </authorList>
    </citation>
    <scope>NUCLEOTIDE SEQUENCE [LARGE SCALE GENOMIC DNA]</scope>
    <source>
        <strain evidence="6 7">DSM 17364</strain>
    </source>
</reference>
<evidence type="ECO:0000259" key="5">
    <source>
        <dbReference type="PROSITE" id="PS50893"/>
    </source>
</evidence>